<dbReference type="InterPro" id="IPR043502">
    <property type="entry name" value="DNA/RNA_pol_sf"/>
</dbReference>
<dbReference type="PANTHER" id="PTHR46082:SF6">
    <property type="entry name" value="AAA+ ATPASE DOMAIN-CONTAINING PROTEIN-RELATED"/>
    <property type="match status" value="1"/>
</dbReference>
<evidence type="ECO:0000313" key="2">
    <source>
        <dbReference type="EMBL" id="CAI3988017.1"/>
    </source>
</evidence>
<comment type="caution">
    <text evidence="2">The sequence shown here is derived from an EMBL/GenBank/DDBJ whole genome shotgun (WGS) entry which is preliminary data.</text>
</comment>
<dbReference type="Pfam" id="PF13374">
    <property type="entry name" value="TPR_10"/>
    <property type="match status" value="2"/>
</dbReference>
<protein>
    <submittedName>
        <fullName evidence="3">Kinesin light chain 1 (KLC 1)</fullName>
    </submittedName>
</protein>
<feature type="region of interest" description="Disordered" evidence="1">
    <location>
        <begin position="190"/>
        <end position="218"/>
    </location>
</feature>
<evidence type="ECO:0000313" key="4">
    <source>
        <dbReference type="Proteomes" id="UP001152797"/>
    </source>
</evidence>
<reference evidence="3 4" key="2">
    <citation type="submission" date="2024-05" db="EMBL/GenBank/DDBJ databases">
        <authorList>
            <person name="Chen Y."/>
            <person name="Shah S."/>
            <person name="Dougan E. K."/>
            <person name="Thang M."/>
            <person name="Chan C."/>
        </authorList>
    </citation>
    <scope>NUCLEOTIDE SEQUENCE [LARGE SCALE GENOMIC DNA]</scope>
</reference>
<feature type="compositionally biased region" description="Basic and acidic residues" evidence="1">
    <location>
        <begin position="203"/>
        <end position="217"/>
    </location>
</feature>
<reference evidence="2" key="1">
    <citation type="submission" date="2022-10" db="EMBL/GenBank/DDBJ databases">
        <authorList>
            <person name="Chen Y."/>
            <person name="Dougan E. K."/>
            <person name="Chan C."/>
            <person name="Rhodes N."/>
            <person name="Thang M."/>
        </authorList>
    </citation>
    <scope>NUCLEOTIDE SEQUENCE</scope>
</reference>
<dbReference type="Gene3D" id="1.25.40.10">
    <property type="entry name" value="Tetratricopeptide repeat domain"/>
    <property type="match status" value="3"/>
</dbReference>
<proteinExistence type="predicted"/>
<dbReference type="PANTHER" id="PTHR46082">
    <property type="entry name" value="ATP/GTP-BINDING PROTEIN-RELATED"/>
    <property type="match status" value="1"/>
</dbReference>
<evidence type="ECO:0000256" key="1">
    <source>
        <dbReference type="SAM" id="MobiDB-lite"/>
    </source>
</evidence>
<dbReference type="EMBL" id="CAMXCT010001225">
    <property type="protein sequence ID" value="CAI3988017.1"/>
    <property type="molecule type" value="Genomic_DNA"/>
</dbReference>
<name>A0A9P1CBC3_9DINO</name>
<feature type="region of interest" description="Disordered" evidence="1">
    <location>
        <begin position="121"/>
        <end position="149"/>
    </location>
</feature>
<feature type="region of interest" description="Disordered" evidence="1">
    <location>
        <begin position="533"/>
        <end position="583"/>
    </location>
</feature>
<evidence type="ECO:0000313" key="3">
    <source>
        <dbReference type="EMBL" id="CAL4775329.1"/>
    </source>
</evidence>
<dbReference type="OrthoDB" id="423826at2759"/>
<dbReference type="Pfam" id="PF13424">
    <property type="entry name" value="TPR_12"/>
    <property type="match status" value="3"/>
</dbReference>
<gene>
    <name evidence="2" type="ORF">C1SCF055_LOCUS15246</name>
</gene>
<feature type="compositionally biased region" description="Basic and acidic residues" evidence="1">
    <location>
        <begin position="553"/>
        <end position="567"/>
    </location>
</feature>
<sequence>MTQPTMPCPISGGGWSMQPLTSSEASIWLRELAGYHVVPGDKSALEYSRDAASPILRQIEAIFMSVRAGIFAPDAPRSQRWSGAYTLDEAVKLASCQHGPYDAVSLFGNLNTTVLEDGHVASSGVEPEEPERVSSPVLGPQSEEGLVSSQPWHDEMTLAELGKIKAYVAEVESSMCQQFQLSDASDVSDSVSSSCDGDSDSDDAQRRVELDGGRNSRDLVAPSDIAGKKCFRLVKSKKLHLVEKCVSGSEVFKCGRKCNSNYEKLECIRLSSEAYTALQRKGWNTFGSYAFSISTNPAQISDDDFDNKVSIPLLGGADHGEAALLRRLLFESYTLTATELRRKADTSEADGPKKLPVQEIASRFAALEGKLAPLKYIEWAKCTSRASELNNIKEQANLKVWKADSSGTIKQSEAESSLRCSISSELDVLNALRRRGAAYELSKLMSYEVHDTIINLLFNELQREPLEGFKQPTMNQLAAADREIHLRLAERTRSGLPLGPSGELPLDKWVPEVLLLPSVMWLLMPKQKALVADKPTAGNPSANAGPKRTQPPPDRKVNPKNGKFDKFKNRRGSKTPMPVQLRGGTPVDAEGRAICYGFNLGEGLTKVWGTGSWKLQAMFKMGASPLRFYLNFFVEQQVYVHSSDYKEAEHWVHTSEKEIGVSRAKVLAANCLYKFSAEIVLLCDSLNIPFTVENPANSLMWKTPFFKPLLLRYFFHVVDACEYGSDHKKATGFLANFDAPRLQQRCKGDHDHKAWSIRRSEDGEWKFDTAAEAEYPSKLARELAASFIDKMMQSGKFQLHEEVEDYAIKVSAGAQPRRTRGLLLLSEYKSKVEITCKPSDLPPATIPMDAEPPWQGIPVGAKLLDSKPVQVENGEEGRLKVEYGIHFSPAEFIEKAKELRHPFDMPLPLEETNMASIAFILSEGPLRVAKYRTDMLNHYLARAKALHAQERALHESLDEQIRPVMASKRLLLFKEMMDDAGVQDKELFSDMCNGFRLVGDLQPSGQFQQQWKPATLGVEQLQQTAIWAQKAVVSSCRRCDEDREIAEAVWAETLDQASAEKQWVRGPFTAEQVTERQGRHWIPAKRFGVKQGGKVRPVDDFSQYLINAAVTCHEKIDLEGIDHIGSTARFFLGASQEDGSWQLPFGDGVSYGQKSSTWSDAECADLQGRCLDLRQAYKQLVRHPDDSWASILAVLNPDDGCVYFFEAVALPFGAVSSVWAFNRAARALRTILARLLKLVVTNFFDDFCQLELGVLTTSAWNTAELVMQLLGWEVSTGEEKRRPFSKSFEILGAIVSFPMDQTGVVTVCNKESRLEQLKLQLMELREAQGTAISRTKVESLKGKLLYAAGHTYGRCTQLACQLLHRFSGMGSMVQVTAELVHATSHALELLAQAKPRRITAWCDVPPVLVFTDGAAEDDMARVTHGALILDPWSGQAFYFGDHIATAFVEFWTRAGKRQVISQAEIFPVLVAKETWGHILENRSVLWFLDNDSARQSLVRNFSPVLDNFCLLQFNAQLDMLVQARHWYARVPSKSNPSDDASRLDFSPYNFAEKSTPCYTLAMEALKSFQPRFSGRVAAICFPSNPFKFSGTSDLASAFQSDFFEAVKVCACRGSFGAHANCLVNLAISRWPKLEVWRSCRICGQVYVGVARLSLAQALFAKVRWKTGSQSVLRQWVVQNLICALYEVGRYQEAAQRAKSALDSYAKMSKLKHPRALRVATIYASSLREMGRYEEAVTLQRQTLAQQRSTLGNEHPDAIISANNLTSSLSLLGKREEATTLSRQTLEVMKRFFGETHPDALIAASNLAALLQEDGVYEESAEVARRTLDIQRPLLGPEHPDVLCTINNLAAALHMQGKRSEAIFFQQETFDIRRRTLGLGNVETLVAAHNLASMLQQQGRYAKAASLQRETWEVLVCTMGPRHPDTLTVKSALASTLEQQGHLIEAEQLGREAHEQEEEALGRKHPRTLGSAHNLSNILRERGQYRKAVKLLEETKASLEEVCGVYHPRSLVAACTLANLLLKMGRFQRALMLVVPARRLQEKSLGAKHPHVAASTCIVAAALRDLARVHEGATLPKILEKTDLPELETRSAAAAALHLAQQALSIQQEILGAKHPNTLDGKLLLAECLLDLGRRKEAYAAALFAFRVRRRGFGKQHPRTLSAAIILAAALGRQQRGQAKQLLRGALRVLFKERGRVHPLTLSTISDLLALQSAPPGKIWRVWQAQRQLLGPRHPDVCCSALRMVEARKHSCRKRKMAPSSTANAEPETKKFGSLRYVCAPNFWEDLRSTLQAIEQRRDERGKLKAQQLLKQIARLEVKFWAKASVAMLKELDAESRLERIVDWLQTFGDGDSEDSSSGPAVLFQVLSDVTLQKDFEAPQREALSAAVRDNLPKFPVEMQALLERVGSLTEPRSFAVPDWRRRHQPTQLDAPTLGPGAKLLFGVGPQDELGDAQVPKTSTSADPAADGHTPPEEIPVISVEDEAANAEIVQRLLQKELAEEAPVGGSDAQVEEQPASLPHSADPFADLLGTIMSWLQQAGGTLEREAVLPLIKAMGFRIRAVIQALSQDVFWSHPEAECEILLRTQAGAALHPKPLPSNYLHDTVRRNLVSHVKQMGSKAKYDKLAGLLGWNAKSELRRTYGALRIVLSGLHEIFYDSTKLYLKQVLEGVVDWPVNKDGRIGPNSNKDIIQHWTRACDDLKGAGDIDWFNAKRQLLGVVMQQGGRLDVQVARFLINPAGEQATLERVFEAGSKYDLTKVLFWEPRRVFRRWQPMAVEDAQGDPELQQALLKVIRAKGSASLDELKAALEEVGTKVGIPMIL</sequence>
<accession>A0A9P1CBC3</accession>
<feature type="region of interest" description="Disordered" evidence="1">
    <location>
        <begin position="2441"/>
        <end position="2472"/>
    </location>
</feature>
<dbReference type="Proteomes" id="UP001152797">
    <property type="component" value="Unassembled WGS sequence"/>
</dbReference>
<organism evidence="2">
    <name type="scientific">Cladocopium goreaui</name>
    <dbReference type="NCBI Taxonomy" id="2562237"/>
    <lineage>
        <taxon>Eukaryota</taxon>
        <taxon>Sar</taxon>
        <taxon>Alveolata</taxon>
        <taxon>Dinophyceae</taxon>
        <taxon>Suessiales</taxon>
        <taxon>Symbiodiniaceae</taxon>
        <taxon>Cladocopium</taxon>
    </lineage>
</organism>
<dbReference type="EMBL" id="CAMXCT020001225">
    <property type="protein sequence ID" value="CAL1141392.1"/>
    <property type="molecule type" value="Genomic_DNA"/>
</dbReference>
<keyword evidence="4" id="KW-1185">Reference proteome</keyword>
<dbReference type="InterPro" id="IPR053137">
    <property type="entry name" value="NLR-like"/>
</dbReference>
<dbReference type="EMBL" id="CAMXCT030001225">
    <property type="protein sequence ID" value="CAL4775329.1"/>
    <property type="molecule type" value="Genomic_DNA"/>
</dbReference>
<dbReference type="InterPro" id="IPR011990">
    <property type="entry name" value="TPR-like_helical_dom_sf"/>
</dbReference>
<dbReference type="SUPFAM" id="SSF48452">
    <property type="entry name" value="TPR-like"/>
    <property type="match status" value="4"/>
</dbReference>
<dbReference type="SUPFAM" id="SSF56672">
    <property type="entry name" value="DNA/RNA polymerases"/>
    <property type="match status" value="1"/>
</dbReference>